<dbReference type="EMBL" id="WAIE01000003">
    <property type="protein sequence ID" value="KAB1441736.1"/>
    <property type="molecule type" value="Genomic_DNA"/>
</dbReference>
<dbReference type="OrthoDB" id="368476at2"/>
<gene>
    <name evidence="4" type="ORF">F8A88_09075</name>
</gene>
<dbReference type="Pfam" id="PF00497">
    <property type="entry name" value="SBP_bac_3"/>
    <property type="match status" value="1"/>
</dbReference>
<feature type="chain" id="PRO_5027073632" evidence="2">
    <location>
        <begin position="24"/>
        <end position="242"/>
    </location>
</feature>
<evidence type="ECO:0000313" key="4">
    <source>
        <dbReference type="EMBL" id="KAB1441736.1"/>
    </source>
</evidence>
<sequence>MNRFVCALIAGAFLLSAQVPAHAAERTVRISTSYRNLLSTPEQTGMLDRIVKEAFHRIGIRAKIVFTTAERSLIAVNDGILDGELNRITGMEENFPNLVRVPEPNMQMQFVAFANRDISISDWESLRGLRIGMVNGWKILECNTKDFPDVTHQVEAPPLFRMLDRDRLDVVLYAKLTGYEILHELGLNNIRALSPPLCVRDMFLYMHKSHQDLLEPLAHALRSMKQDGTYARIVKQATEGLR</sequence>
<keyword evidence="1 2" id="KW-0732">Signal</keyword>
<dbReference type="InterPro" id="IPR001638">
    <property type="entry name" value="Solute-binding_3/MltF_N"/>
</dbReference>
<dbReference type="Gene3D" id="3.40.190.10">
    <property type="entry name" value="Periplasmic binding protein-like II"/>
    <property type="match status" value="2"/>
</dbReference>
<dbReference type="PANTHER" id="PTHR35936:SF35">
    <property type="entry name" value="L-CYSTINE-BINDING PROTEIN TCYJ"/>
    <property type="match status" value="1"/>
</dbReference>
<evidence type="ECO:0000259" key="3">
    <source>
        <dbReference type="Pfam" id="PF00497"/>
    </source>
</evidence>
<dbReference type="PANTHER" id="PTHR35936">
    <property type="entry name" value="MEMBRANE-BOUND LYTIC MUREIN TRANSGLYCOSYLASE F"/>
    <property type="match status" value="1"/>
</dbReference>
<evidence type="ECO:0000256" key="1">
    <source>
        <dbReference type="ARBA" id="ARBA00022729"/>
    </source>
</evidence>
<protein>
    <submittedName>
        <fullName evidence="4">Transporter substrate-binding domain-containing protein</fullName>
    </submittedName>
</protein>
<dbReference type="RefSeq" id="WP_151150828.1">
    <property type="nucleotide sequence ID" value="NZ_WAIE01000003.1"/>
</dbReference>
<proteinExistence type="predicted"/>
<feature type="signal peptide" evidence="2">
    <location>
        <begin position="1"/>
        <end position="23"/>
    </location>
</feature>
<dbReference type="AlphaFoldDB" id="A0A6N6N1P9"/>
<feature type="domain" description="Solute-binding protein family 3/N-terminal" evidence="3">
    <location>
        <begin position="44"/>
        <end position="236"/>
    </location>
</feature>
<name>A0A6N6N1P9_9BACT</name>
<keyword evidence="5" id="KW-1185">Reference proteome</keyword>
<accession>A0A6N6N1P9</accession>
<comment type="caution">
    <text evidence="4">The sequence shown here is derived from an EMBL/GenBank/DDBJ whole genome shotgun (WGS) entry which is preliminary data.</text>
</comment>
<reference evidence="4 5" key="1">
    <citation type="journal article" date="2017" name="Int. J. Syst. Evol. Microbiol.">
        <title>Desulfovibrio senegalensis sp. nov., a mesophilic sulfate reducer isolated from marine sediment.</title>
        <authorList>
            <person name="Thioye A."/>
            <person name="Gam Z.B.A."/>
            <person name="Mbengue M."/>
            <person name="Cayol J.L."/>
            <person name="Joseph-Bartoli M."/>
            <person name="Toure-Kane C."/>
            <person name="Labat M."/>
        </authorList>
    </citation>
    <scope>NUCLEOTIDE SEQUENCE [LARGE SCALE GENOMIC DNA]</scope>
    <source>
        <strain evidence="4 5">DSM 101509</strain>
    </source>
</reference>
<dbReference type="SUPFAM" id="SSF53850">
    <property type="entry name" value="Periplasmic binding protein-like II"/>
    <property type="match status" value="1"/>
</dbReference>
<evidence type="ECO:0000313" key="5">
    <source>
        <dbReference type="Proteomes" id="UP000438699"/>
    </source>
</evidence>
<dbReference type="Proteomes" id="UP000438699">
    <property type="component" value="Unassembled WGS sequence"/>
</dbReference>
<organism evidence="4 5">
    <name type="scientific">Pseudodesulfovibrio senegalensis</name>
    <dbReference type="NCBI Taxonomy" id="1721087"/>
    <lineage>
        <taxon>Bacteria</taxon>
        <taxon>Pseudomonadati</taxon>
        <taxon>Thermodesulfobacteriota</taxon>
        <taxon>Desulfovibrionia</taxon>
        <taxon>Desulfovibrionales</taxon>
        <taxon>Desulfovibrionaceae</taxon>
    </lineage>
</organism>
<evidence type="ECO:0000256" key="2">
    <source>
        <dbReference type="SAM" id="SignalP"/>
    </source>
</evidence>